<comment type="caution">
    <text evidence="2">The sequence shown here is derived from an EMBL/GenBank/DDBJ whole genome shotgun (WGS) entry which is preliminary data.</text>
</comment>
<dbReference type="PANTHER" id="PTHR43612:SF3">
    <property type="entry name" value="TRIFUNCTIONAL ENZYME SUBUNIT ALPHA, MITOCHONDRIAL"/>
    <property type="match status" value="1"/>
</dbReference>
<protein>
    <submittedName>
        <fullName evidence="2">Uncharacterized protein</fullName>
    </submittedName>
</protein>
<feature type="region of interest" description="Disordered" evidence="1">
    <location>
        <begin position="111"/>
        <end position="135"/>
    </location>
</feature>
<reference evidence="2 3" key="1">
    <citation type="submission" date="2021-02" db="EMBL/GenBank/DDBJ databases">
        <title>Porcisia hertigi Genome sequencing and assembly.</title>
        <authorList>
            <person name="Almutairi H."/>
            <person name="Gatherer D."/>
        </authorList>
    </citation>
    <scope>NUCLEOTIDE SEQUENCE [LARGE SCALE GENOMIC DNA]</scope>
    <source>
        <strain evidence="2 3">C119</strain>
    </source>
</reference>
<evidence type="ECO:0000313" key="3">
    <source>
        <dbReference type="Proteomes" id="UP000674318"/>
    </source>
</evidence>
<feature type="region of interest" description="Disordered" evidence="1">
    <location>
        <begin position="50"/>
        <end position="73"/>
    </location>
</feature>
<dbReference type="RefSeq" id="XP_067753110.1">
    <property type="nucleotide sequence ID" value="XM_067896953.1"/>
</dbReference>
<dbReference type="GO" id="GO:0016507">
    <property type="term" value="C:mitochondrial fatty acid beta-oxidation multienzyme complex"/>
    <property type="evidence" value="ECO:0007669"/>
    <property type="project" value="TreeGrafter"/>
</dbReference>
<dbReference type="GO" id="GO:0006635">
    <property type="term" value="P:fatty acid beta-oxidation"/>
    <property type="evidence" value="ECO:0007669"/>
    <property type="project" value="TreeGrafter"/>
</dbReference>
<feature type="region of interest" description="Disordered" evidence="1">
    <location>
        <begin position="238"/>
        <end position="284"/>
    </location>
</feature>
<sequence length="1104" mass="118442">MRRLRQETLSYQPPHFIWVVNIIRRAQASIYQTSCSGASFDKRATANETTSFFPENPTVDEVDEQQRQRRHRGNSVANALLDDIFELGKRVADEHKRSRVSIPASSLRNLGSKIRVPKGGAASKGPTSPPAPREVSLDEKPVIEAPLLSASAPVVSAGLRHRRASSPPPASQSGEAALPPLQSWTPAFALTPQHLEATSDAHGASDIAFTLEELENTLFSPALESVEGGATIAKEGEPAKLFTPPPLPPPPPPPPMAPALPCSEAPPAPPQPVSASSTVDPVGPVAPLAVHTAAHPEPAHNKPTPAPSTVDIEPCLSVAENPATTIHVSSHHYPSSKCRFSPDGLPTHEPHRAPLLQCRLRGSAVVVSLRRPYPTPRELLEALHEAVSFAESLPTLPQGSRHVHLGVDSTNTACASCAFLEPGGWPEIISQAEERVAIQFLKERLLQRMAEGPERGLCYIAELRRVDADTPLVIHDTAAELLLACTAYEMDLLEPFRTMHHTPTKAVVQLSFSGIGVGVLPAPWTVRRLAQAVTALCNSEAERALLLEALARAGGRPAGVMASTLPRNIVAEVIQRLHAMPHEVSAALLMSCTALTVPPREGFTGSSGKRPTEKSLWLHATWSTARRWWERVKGSTYEMRPASNKICATSSTRMSACVTASEVWWCLCDVMLSPDANEFSTYQAISDAMHSLPIRRSRQNYLAVASPAFALTTNSPSPLSAVVVDVTASSLRRASVADLVCEICDQPADVILVLSQEVPHQQKLQFLASLQLANTSSHHSVTVLLPGDPAGVAECVCLTRSSAHLVPQQAFVEACSSKLPCSDPRWPHQLVEVSDARTLAAAPGSVPGFHGASPASLAELYVTHVWRHPCVTTRTGTVGLEMSATVAFWSQRLITGARGGAKREALVKRFYSTHLAPLVLLRPDATVDSWTTRGEESMAEQGVATSATVSRLMKGMSAALPMHPTLSGRALPANGSRICVVECGIAFLCVLDVACHSLLRRAIDCPEKLNALSIAALGLDSSAGGLVETADRVAGDDMGNLVSAMERAAVVHGIRFASLPLLRWLGERRLLLYQLTPHTIDRYITYAQQHGVEAEGGVGQVSFQ</sequence>
<name>A0A836GZ53_9TRYP</name>
<feature type="compositionally biased region" description="Pro residues" evidence="1">
    <location>
        <begin position="243"/>
        <end position="272"/>
    </location>
</feature>
<dbReference type="AlphaFoldDB" id="A0A836GZ53"/>
<keyword evidence="3" id="KW-1185">Reference proteome</keyword>
<accession>A0A836GZ53</accession>
<dbReference type="Proteomes" id="UP000674318">
    <property type="component" value="Unassembled WGS sequence"/>
</dbReference>
<dbReference type="GeneID" id="94287030"/>
<evidence type="ECO:0000256" key="1">
    <source>
        <dbReference type="SAM" id="MobiDB-lite"/>
    </source>
</evidence>
<dbReference type="GO" id="GO:0016509">
    <property type="term" value="F:long-chain (3S)-3-hydroxyacyl-CoA dehydrogenase (NAD+) activity"/>
    <property type="evidence" value="ECO:0007669"/>
    <property type="project" value="TreeGrafter"/>
</dbReference>
<gene>
    <name evidence="2" type="ORF">JKF63_00904</name>
</gene>
<proteinExistence type="predicted"/>
<dbReference type="EMBL" id="JAFJZO010000036">
    <property type="protein sequence ID" value="KAG5490782.1"/>
    <property type="molecule type" value="Genomic_DNA"/>
</dbReference>
<feature type="region of interest" description="Disordered" evidence="1">
    <location>
        <begin position="159"/>
        <end position="178"/>
    </location>
</feature>
<dbReference type="GO" id="GO:0004300">
    <property type="term" value="F:enoyl-CoA hydratase activity"/>
    <property type="evidence" value="ECO:0007669"/>
    <property type="project" value="TreeGrafter"/>
</dbReference>
<dbReference type="KEGG" id="phet:94287030"/>
<dbReference type="OrthoDB" id="273567at2759"/>
<evidence type="ECO:0000313" key="2">
    <source>
        <dbReference type="EMBL" id="KAG5490782.1"/>
    </source>
</evidence>
<dbReference type="InterPro" id="IPR050136">
    <property type="entry name" value="FA_oxidation_alpha_subunit"/>
</dbReference>
<organism evidence="2 3">
    <name type="scientific">Porcisia hertigi</name>
    <dbReference type="NCBI Taxonomy" id="2761500"/>
    <lineage>
        <taxon>Eukaryota</taxon>
        <taxon>Discoba</taxon>
        <taxon>Euglenozoa</taxon>
        <taxon>Kinetoplastea</taxon>
        <taxon>Metakinetoplastina</taxon>
        <taxon>Trypanosomatida</taxon>
        <taxon>Trypanosomatidae</taxon>
        <taxon>Leishmaniinae</taxon>
        <taxon>Porcisia</taxon>
    </lineage>
</organism>
<dbReference type="PANTHER" id="PTHR43612">
    <property type="entry name" value="TRIFUNCTIONAL ENZYME SUBUNIT ALPHA"/>
    <property type="match status" value="1"/>
</dbReference>